<feature type="region of interest" description="Disordered" evidence="1">
    <location>
        <begin position="1"/>
        <end position="21"/>
    </location>
</feature>
<feature type="region of interest" description="Disordered" evidence="1">
    <location>
        <begin position="84"/>
        <end position="107"/>
    </location>
</feature>
<gene>
    <name evidence="2" type="ORF">TeGR_g11537</name>
</gene>
<evidence type="ECO:0000313" key="3">
    <source>
        <dbReference type="Proteomes" id="UP001165060"/>
    </source>
</evidence>
<dbReference type="EMBL" id="BRYB01001846">
    <property type="protein sequence ID" value="GMI34909.1"/>
    <property type="molecule type" value="Genomic_DNA"/>
</dbReference>
<accession>A0ABQ6MX50</accession>
<sequence length="256" mass="28597">MSATTRENFSPADTFGRPLDPDFAHASLSERDYRIAAPPAAPLHTFADWKKASLKLEPALDHEALATLTSAHETSKSIYEQMERLGPQSARQSAQERTLREDPRTSFNPALTSTVELQSKQRPRPIHGYTGYFSRAALPPDMRDATDSTERSLMQDMSVNCGGSVKIGFTFDSYAPGMGATTSGRTQMEAVAHKRRFQCTERSFRRSESNFIKHGALAKKFARQNVVNEQAMGRGRTGSTTDGRHGLRHQEPWHHF</sequence>
<protein>
    <submittedName>
        <fullName evidence="2">Uncharacterized protein</fullName>
    </submittedName>
</protein>
<feature type="compositionally biased region" description="Basic and acidic residues" evidence="1">
    <location>
        <begin position="242"/>
        <end position="256"/>
    </location>
</feature>
<reference evidence="2 3" key="1">
    <citation type="journal article" date="2023" name="Commun. Biol.">
        <title>Genome analysis of Parmales, the sister group of diatoms, reveals the evolutionary specialization of diatoms from phago-mixotrophs to photoautotrophs.</title>
        <authorList>
            <person name="Ban H."/>
            <person name="Sato S."/>
            <person name="Yoshikawa S."/>
            <person name="Yamada K."/>
            <person name="Nakamura Y."/>
            <person name="Ichinomiya M."/>
            <person name="Sato N."/>
            <person name="Blanc-Mathieu R."/>
            <person name="Endo H."/>
            <person name="Kuwata A."/>
            <person name="Ogata H."/>
        </authorList>
    </citation>
    <scope>NUCLEOTIDE SEQUENCE [LARGE SCALE GENOMIC DNA]</scope>
</reference>
<dbReference type="Proteomes" id="UP001165060">
    <property type="component" value="Unassembled WGS sequence"/>
</dbReference>
<proteinExistence type="predicted"/>
<name>A0ABQ6MX50_9STRA</name>
<keyword evidence="3" id="KW-1185">Reference proteome</keyword>
<evidence type="ECO:0000256" key="1">
    <source>
        <dbReference type="SAM" id="MobiDB-lite"/>
    </source>
</evidence>
<organism evidence="2 3">
    <name type="scientific">Tetraparma gracilis</name>
    <dbReference type="NCBI Taxonomy" id="2962635"/>
    <lineage>
        <taxon>Eukaryota</taxon>
        <taxon>Sar</taxon>
        <taxon>Stramenopiles</taxon>
        <taxon>Ochrophyta</taxon>
        <taxon>Bolidophyceae</taxon>
        <taxon>Parmales</taxon>
        <taxon>Triparmaceae</taxon>
        <taxon>Tetraparma</taxon>
    </lineage>
</organism>
<feature type="region of interest" description="Disordered" evidence="1">
    <location>
        <begin position="232"/>
        <end position="256"/>
    </location>
</feature>
<evidence type="ECO:0000313" key="2">
    <source>
        <dbReference type="EMBL" id="GMI34909.1"/>
    </source>
</evidence>
<comment type="caution">
    <text evidence="2">The sequence shown here is derived from an EMBL/GenBank/DDBJ whole genome shotgun (WGS) entry which is preliminary data.</text>
</comment>